<evidence type="ECO:0000256" key="6">
    <source>
        <dbReference type="ARBA" id="ARBA00023136"/>
    </source>
</evidence>
<dbReference type="PATRIC" id="fig|314722.6.peg.1302"/>
<proteinExistence type="inferred from homology"/>
<dbReference type="Gene3D" id="1.10.3720.10">
    <property type="entry name" value="MetI-like"/>
    <property type="match status" value="1"/>
</dbReference>
<evidence type="ECO:0000256" key="7">
    <source>
        <dbReference type="RuleBase" id="RU363032"/>
    </source>
</evidence>
<dbReference type="OrthoDB" id="9793490at2"/>
<dbReference type="PROSITE" id="PS50928">
    <property type="entry name" value="ABC_TM1"/>
    <property type="match status" value="1"/>
</dbReference>
<dbReference type="PANTHER" id="PTHR30151:SF25">
    <property type="entry name" value="TAURINE TRANSPORT SYSTEM PERMEASE PROTEIN TAUC"/>
    <property type="match status" value="1"/>
</dbReference>
<dbReference type="AlphaFoldDB" id="A0A0E3Z2V1"/>
<dbReference type="InterPro" id="IPR035906">
    <property type="entry name" value="MetI-like_sf"/>
</dbReference>
<dbReference type="Pfam" id="PF00528">
    <property type="entry name" value="BPD_transp_1"/>
    <property type="match status" value="1"/>
</dbReference>
<feature type="transmembrane region" description="Helical" evidence="7">
    <location>
        <begin position="116"/>
        <end position="136"/>
    </location>
</feature>
<evidence type="ECO:0000256" key="4">
    <source>
        <dbReference type="ARBA" id="ARBA00022692"/>
    </source>
</evidence>
<keyword evidence="2 7" id="KW-0813">Transport</keyword>
<evidence type="ECO:0000256" key="3">
    <source>
        <dbReference type="ARBA" id="ARBA00022475"/>
    </source>
</evidence>
<evidence type="ECO:0000313" key="10">
    <source>
        <dbReference type="Proteomes" id="UP000033067"/>
    </source>
</evidence>
<evidence type="ECO:0000259" key="8">
    <source>
        <dbReference type="PROSITE" id="PS50928"/>
    </source>
</evidence>
<dbReference type="InterPro" id="IPR000515">
    <property type="entry name" value="MetI-like"/>
</dbReference>
<sequence>MRRLINLAPGRNTRWLLALLPLMLIALVYLSASAQRHAANPADKLLPTPAAMADAFHRAAVEPDRRSGARIFWTDTAASLKRLGTGLGVSAVLALSIGLVLGLLPLARATMAPTVAVLALVPPMAILPILFIVFGLGELSKVMLIIIGVTPGMARDLALKVGQLPREQIVKAQTLGAGTWQLLLRVALPQALPQLVIALRLALGTAFLFLIAAEAISAESGLGYRIFLVRRYLAMDLILPYVAWITLLAFAFDLALRQCSRWAFPWFHQGRDEM</sequence>
<dbReference type="RefSeq" id="WP_052631246.1">
    <property type="nucleotide sequence ID" value="NZ_CP011144.1"/>
</dbReference>
<keyword evidence="4 7" id="KW-0812">Transmembrane</keyword>
<reference evidence="9 10" key="1">
    <citation type="journal article" date="2015" name="Genome Announc.">
        <title>Complete Genome Sequence of Pseudoxanthomonas suwonensis Strain J1, a Cellulose-Degrading Bacterium Isolated from Leaf- and Wood-Enriched Soil.</title>
        <authorList>
            <person name="Hou L."/>
            <person name="Jiang J."/>
            <person name="Xu Z."/>
            <person name="Zhou Y."/>
            <person name="Leung F.C."/>
        </authorList>
    </citation>
    <scope>NUCLEOTIDE SEQUENCE [LARGE SCALE GENOMIC DNA]</scope>
    <source>
        <strain evidence="9 10">J1</strain>
    </source>
</reference>
<dbReference type="Proteomes" id="UP000033067">
    <property type="component" value="Chromosome"/>
</dbReference>
<dbReference type="GO" id="GO:0055085">
    <property type="term" value="P:transmembrane transport"/>
    <property type="evidence" value="ECO:0007669"/>
    <property type="project" value="InterPro"/>
</dbReference>
<feature type="transmembrane region" description="Helical" evidence="7">
    <location>
        <begin position="83"/>
        <end position="104"/>
    </location>
</feature>
<protein>
    <submittedName>
        <fullName evidence="9">Lipid kinase</fullName>
    </submittedName>
</protein>
<feature type="transmembrane region" description="Helical" evidence="7">
    <location>
        <begin position="238"/>
        <end position="256"/>
    </location>
</feature>
<dbReference type="SUPFAM" id="SSF161098">
    <property type="entry name" value="MetI-like"/>
    <property type="match status" value="1"/>
</dbReference>
<dbReference type="GO" id="GO:0010438">
    <property type="term" value="P:cellular response to sulfur starvation"/>
    <property type="evidence" value="ECO:0007669"/>
    <property type="project" value="TreeGrafter"/>
</dbReference>
<evidence type="ECO:0000256" key="5">
    <source>
        <dbReference type="ARBA" id="ARBA00022989"/>
    </source>
</evidence>
<organism evidence="9 10">
    <name type="scientific">Pseudoxanthomonas suwonensis</name>
    <dbReference type="NCBI Taxonomy" id="314722"/>
    <lineage>
        <taxon>Bacteria</taxon>
        <taxon>Pseudomonadati</taxon>
        <taxon>Pseudomonadota</taxon>
        <taxon>Gammaproteobacteria</taxon>
        <taxon>Lysobacterales</taxon>
        <taxon>Lysobacteraceae</taxon>
        <taxon>Pseudoxanthomonas</taxon>
    </lineage>
</organism>
<evidence type="ECO:0000256" key="2">
    <source>
        <dbReference type="ARBA" id="ARBA00022448"/>
    </source>
</evidence>
<keyword evidence="9" id="KW-0418">Kinase</keyword>
<keyword evidence="5 7" id="KW-1133">Transmembrane helix</keyword>
<evidence type="ECO:0000313" key="9">
    <source>
        <dbReference type="EMBL" id="AKC86408.1"/>
    </source>
</evidence>
<keyword evidence="10" id="KW-1185">Reference proteome</keyword>
<dbReference type="GO" id="GO:0005886">
    <property type="term" value="C:plasma membrane"/>
    <property type="evidence" value="ECO:0007669"/>
    <property type="project" value="UniProtKB-SubCell"/>
</dbReference>
<keyword evidence="6 7" id="KW-0472">Membrane</keyword>
<dbReference type="GO" id="GO:0016301">
    <property type="term" value="F:kinase activity"/>
    <property type="evidence" value="ECO:0007669"/>
    <property type="project" value="UniProtKB-KW"/>
</dbReference>
<feature type="domain" description="ABC transmembrane type-1" evidence="8">
    <location>
        <begin position="80"/>
        <end position="256"/>
    </location>
</feature>
<dbReference type="KEGG" id="psuw:WQ53_06130"/>
<evidence type="ECO:0000256" key="1">
    <source>
        <dbReference type="ARBA" id="ARBA00004651"/>
    </source>
</evidence>
<accession>A0A0E3Z2V1</accession>
<keyword evidence="3" id="KW-1003">Cell membrane</keyword>
<keyword evidence="9" id="KW-0808">Transferase</keyword>
<gene>
    <name evidence="9" type="ORF">WQ53_06130</name>
</gene>
<dbReference type="PANTHER" id="PTHR30151">
    <property type="entry name" value="ALKANE SULFONATE ABC TRANSPORTER-RELATED, MEMBRANE SUBUNIT"/>
    <property type="match status" value="1"/>
</dbReference>
<name>A0A0E3Z2V1_9GAMM</name>
<comment type="similarity">
    <text evidence="7">Belongs to the binding-protein-dependent transport system permease family.</text>
</comment>
<dbReference type="CDD" id="cd06261">
    <property type="entry name" value="TM_PBP2"/>
    <property type="match status" value="1"/>
</dbReference>
<dbReference type="EMBL" id="CP011144">
    <property type="protein sequence ID" value="AKC86408.1"/>
    <property type="molecule type" value="Genomic_DNA"/>
</dbReference>
<comment type="subcellular location">
    <subcellularLocation>
        <location evidence="1 7">Cell membrane</location>
        <topology evidence="1 7">Multi-pass membrane protein</topology>
    </subcellularLocation>
</comment>
<feature type="transmembrane region" description="Helical" evidence="7">
    <location>
        <begin position="195"/>
        <end position="218"/>
    </location>
</feature>